<reference evidence="5 6" key="1">
    <citation type="journal article" date="2014" name="Int. J. Syst. Evol. Microbiol.">
        <title>Complete genome sequence of Corynebacterium casei LMG S-19264T (=DSM 44701T), isolated from a smear-ripened cheese.</title>
        <authorList>
            <consortium name="US DOE Joint Genome Institute (JGI-PGF)"/>
            <person name="Walter F."/>
            <person name="Albersmeier A."/>
            <person name="Kalinowski J."/>
            <person name="Ruckert C."/>
        </authorList>
    </citation>
    <scope>NUCLEOTIDE SEQUENCE [LARGE SCALE GENOMIC DNA]</scope>
    <source>
        <strain evidence="5 6">CGMCC 1.9161</strain>
    </source>
</reference>
<dbReference type="EMBL" id="BMMF01000001">
    <property type="protein sequence ID" value="GGK20762.1"/>
    <property type="molecule type" value="Genomic_DNA"/>
</dbReference>
<organism evidence="5 6">
    <name type="scientific">Salinarimonas ramus</name>
    <dbReference type="NCBI Taxonomy" id="690164"/>
    <lineage>
        <taxon>Bacteria</taxon>
        <taxon>Pseudomonadati</taxon>
        <taxon>Pseudomonadota</taxon>
        <taxon>Alphaproteobacteria</taxon>
        <taxon>Hyphomicrobiales</taxon>
        <taxon>Salinarimonadaceae</taxon>
        <taxon>Salinarimonas</taxon>
    </lineage>
</organism>
<keyword evidence="4" id="KW-0408">Iron</keyword>
<dbReference type="SUPFAM" id="SSF46458">
    <property type="entry name" value="Globin-like"/>
    <property type="match status" value="1"/>
</dbReference>
<accession>A0A917Q478</accession>
<evidence type="ECO:0000313" key="6">
    <source>
        <dbReference type="Proteomes" id="UP000600449"/>
    </source>
</evidence>
<sequence>MNAHRETATRACVRLVEPRASIAEADVERLVHAFYARVRADPVLGPIFAPRLAGRWEPHLAKMVDFWSAIACGTARYDGKPQVAHAGMALDEAAFARWLALFEETAREVCTPGAAAFLVDRAERIAGSLMIGLGVGPKALSLPA</sequence>
<gene>
    <name evidence="5" type="ORF">GCM10011322_04300</name>
</gene>
<comment type="caution">
    <text evidence="5">The sequence shown here is derived from an EMBL/GenBank/DDBJ whole genome shotgun (WGS) entry which is preliminary data.</text>
</comment>
<keyword evidence="3" id="KW-0479">Metal-binding</keyword>
<dbReference type="InterPro" id="IPR009050">
    <property type="entry name" value="Globin-like_sf"/>
</dbReference>
<dbReference type="Gene3D" id="1.10.490.10">
    <property type="entry name" value="Globins"/>
    <property type="match status" value="1"/>
</dbReference>
<protein>
    <submittedName>
        <fullName evidence="5">Preprotein translocase subunit TatC</fullName>
    </submittedName>
</protein>
<evidence type="ECO:0000313" key="5">
    <source>
        <dbReference type="EMBL" id="GGK20762.1"/>
    </source>
</evidence>
<dbReference type="Pfam" id="PF01152">
    <property type="entry name" value="Bac_globin"/>
    <property type="match status" value="1"/>
</dbReference>
<evidence type="ECO:0000256" key="4">
    <source>
        <dbReference type="ARBA" id="ARBA00023004"/>
    </source>
</evidence>
<dbReference type="Proteomes" id="UP000600449">
    <property type="component" value="Unassembled WGS sequence"/>
</dbReference>
<keyword evidence="2" id="KW-0349">Heme</keyword>
<dbReference type="GO" id="GO:0019825">
    <property type="term" value="F:oxygen binding"/>
    <property type="evidence" value="ECO:0007669"/>
    <property type="project" value="InterPro"/>
</dbReference>
<dbReference type="InterPro" id="IPR001486">
    <property type="entry name" value="Hemoglobin_trunc"/>
</dbReference>
<keyword evidence="1" id="KW-0813">Transport</keyword>
<evidence type="ECO:0000256" key="2">
    <source>
        <dbReference type="ARBA" id="ARBA00022617"/>
    </source>
</evidence>
<evidence type="ECO:0000256" key="1">
    <source>
        <dbReference type="ARBA" id="ARBA00022448"/>
    </source>
</evidence>
<dbReference type="CDD" id="cd08916">
    <property type="entry name" value="TrHb3_P"/>
    <property type="match status" value="1"/>
</dbReference>
<dbReference type="InterPro" id="IPR012292">
    <property type="entry name" value="Globin/Proto"/>
</dbReference>
<keyword evidence="6" id="KW-1185">Reference proteome</keyword>
<evidence type="ECO:0000256" key="3">
    <source>
        <dbReference type="ARBA" id="ARBA00022723"/>
    </source>
</evidence>
<dbReference type="GO" id="GO:0046872">
    <property type="term" value="F:metal ion binding"/>
    <property type="evidence" value="ECO:0007669"/>
    <property type="project" value="UniProtKB-KW"/>
</dbReference>
<dbReference type="AlphaFoldDB" id="A0A917Q478"/>
<name>A0A917Q478_9HYPH</name>
<dbReference type="GO" id="GO:0020037">
    <property type="term" value="F:heme binding"/>
    <property type="evidence" value="ECO:0007669"/>
    <property type="project" value="InterPro"/>
</dbReference>
<dbReference type="RefSeq" id="WP_188909018.1">
    <property type="nucleotide sequence ID" value="NZ_BMMF01000001.1"/>
</dbReference>
<proteinExistence type="predicted"/>